<keyword evidence="7" id="KW-0472">Membrane</keyword>
<keyword evidence="8" id="KW-0325">Glycoprotein</keyword>
<dbReference type="FunFam" id="1.50.10.20:FF:000006">
    <property type="entry name" value="Mannan endo-1,6-alpha-mannosidase"/>
    <property type="match status" value="1"/>
</dbReference>
<feature type="region of interest" description="Disordered" evidence="11">
    <location>
        <begin position="422"/>
        <end position="450"/>
    </location>
</feature>
<dbReference type="InterPro" id="IPR005198">
    <property type="entry name" value="Glyco_hydro_76"/>
</dbReference>
<keyword evidence="13" id="KW-1185">Reference proteome</keyword>
<accession>A0A0P7BHN5</accession>
<evidence type="ECO:0000256" key="10">
    <source>
        <dbReference type="PIRNR" id="PIRNR016302"/>
    </source>
</evidence>
<name>A0A0P7BHN5_9HYPO</name>
<dbReference type="AlphaFoldDB" id="A0A0P7BHN5"/>
<evidence type="ECO:0000313" key="12">
    <source>
        <dbReference type="EMBL" id="KPM39775.1"/>
    </source>
</evidence>
<keyword evidence="9 10" id="KW-0326">Glycosidase</keyword>
<evidence type="ECO:0000256" key="3">
    <source>
        <dbReference type="ARBA" id="ARBA00009699"/>
    </source>
</evidence>
<protein>
    <recommendedName>
        <fullName evidence="4 10">Mannan endo-1,6-alpha-mannosidase</fullName>
        <ecNumber evidence="4 10">3.2.1.101</ecNumber>
    </recommendedName>
</protein>
<dbReference type="PIRSF" id="PIRSF016302">
    <property type="entry name" value="Man_a_manosd"/>
    <property type="match status" value="1"/>
</dbReference>
<evidence type="ECO:0000256" key="4">
    <source>
        <dbReference type="ARBA" id="ARBA00012350"/>
    </source>
</evidence>
<dbReference type="PANTHER" id="PTHR12145">
    <property type="entry name" value="MANNAN ENDO-1,6-ALPHA-MANNOSIDASE DCW1"/>
    <property type="match status" value="1"/>
</dbReference>
<proteinExistence type="inferred from homology"/>
<evidence type="ECO:0000256" key="5">
    <source>
        <dbReference type="ARBA" id="ARBA00022729"/>
    </source>
</evidence>
<dbReference type="GO" id="GO:0012505">
    <property type="term" value="C:endomembrane system"/>
    <property type="evidence" value="ECO:0007669"/>
    <property type="project" value="UniProtKB-SubCell"/>
</dbReference>
<keyword evidence="5" id="KW-0732">Signal</keyword>
<dbReference type="STRING" id="78410.A0A0P7BHN5"/>
<evidence type="ECO:0000313" key="13">
    <source>
        <dbReference type="Proteomes" id="UP000050424"/>
    </source>
</evidence>
<evidence type="ECO:0000256" key="9">
    <source>
        <dbReference type="ARBA" id="ARBA00023295"/>
    </source>
</evidence>
<gene>
    <name evidence="12" type="ORF">AK830_g6759</name>
</gene>
<comment type="catalytic activity">
    <reaction evidence="1 10">
        <text>Random hydrolysis of (1-&gt;6)-alpha-D-mannosidic linkages in unbranched (1-&gt;6)-mannans.</text>
        <dbReference type="EC" id="3.2.1.101"/>
    </reaction>
</comment>
<comment type="similarity">
    <text evidence="3 10">Belongs to the glycosyl hydrolase 76 family.</text>
</comment>
<comment type="caution">
    <text evidence="12">The sequence shown here is derived from an EMBL/GenBank/DDBJ whole genome shotgun (WGS) entry which is preliminary data.</text>
</comment>
<dbReference type="GO" id="GO:0009272">
    <property type="term" value="P:fungal-type cell wall biogenesis"/>
    <property type="evidence" value="ECO:0007669"/>
    <property type="project" value="TreeGrafter"/>
</dbReference>
<dbReference type="GO" id="GO:0016052">
    <property type="term" value="P:carbohydrate catabolic process"/>
    <property type="evidence" value="ECO:0007669"/>
    <property type="project" value="InterPro"/>
</dbReference>
<evidence type="ECO:0000256" key="2">
    <source>
        <dbReference type="ARBA" id="ARBA00004308"/>
    </source>
</evidence>
<dbReference type="EC" id="3.2.1.101" evidence="4 10"/>
<organism evidence="12 13">
    <name type="scientific">Neonectria ditissima</name>
    <dbReference type="NCBI Taxonomy" id="78410"/>
    <lineage>
        <taxon>Eukaryota</taxon>
        <taxon>Fungi</taxon>
        <taxon>Dikarya</taxon>
        <taxon>Ascomycota</taxon>
        <taxon>Pezizomycotina</taxon>
        <taxon>Sordariomycetes</taxon>
        <taxon>Hypocreomycetidae</taxon>
        <taxon>Hypocreales</taxon>
        <taxon>Nectriaceae</taxon>
        <taxon>Neonectria</taxon>
    </lineage>
</organism>
<keyword evidence="6 10" id="KW-0378">Hydrolase</keyword>
<dbReference type="SUPFAM" id="SSF48208">
    <property type="entry name" value="Six-hairpin glycosidases"/>
    <property type="match status" value="1"/>
</dbReference>
<dbReference type="Proteomes" id="UP000050424">
    <property type="component" value="Unassembled WGS sequence"/>
</dbReference>
<comment type="subcellular location">
    <subcellularLocation>
        <location evidence="2">Endomembrane system</location>
    </subcellularLocation>
</comment>
<dbReference type="InterPro" id="IPR008928">
    <property type="entry name" value="6-hairpin_glycosidase_sf"/>
</dbReference>
<sequence>MKWLPVVAAASVAAANNAVKTFPASLDNTDPQSIRDVAASLAFDTMSYYKGNYSDYPKDLGDLQDPYYWWVAGALWGAMLDYYHFTNDATYNDVVIEALLGPTNLGKNEDYMPVEHRDEEGNDDLFFWGSAVISAAERNFPQPNKDIPSWLQIGENVFNELVDRWNTTHCGGGLLWQIYPENPNGMNYKNSVSNGGFFQIAARLARATGNDTYLDWAEKIWDWSDSVGFIDPKTWHVYDGADSSDNCVKTNKYSFSYTSGIYLYGAAVMANYTKKAEWTTRTEGLFKGTDWFFSPFSNSTNVMYESACEKVNRCNYDMSTFKGYLSRFLYQSTQLVASLREPVEALMLPTSEAAAKSCSGGEYGRSCGMRWYVGGYDNNTGLGQQMCALEAVQGLLIDSAPAPLQGDDIKVIRETKWNPKIKVKSTPTTTTSQTTATETQAEAKPTESEDAASMARGNLIMASLAILLALGLA</sequence>
<feature type="compositionally biased region" description="Low complexity" evidence="11">
    <location>
        <begin position="424"/>
        <end position="443"/>
    </location>
</feature>
<dbReference type="Gene3D" id="1.50.10.20">
    <property type="match status" value="1"/>
</dbReference>
<evidence type="ECO:0000256" key="1">
    <source>
        <dbReference type="ARBA" id="ARBA00001452"/>
    </source>
</evidence>
<dbReference type="OrthoDB" id="4187847at2759"/>
<dbReference type="InterPro" id="IPR014480">
    <property type="entry name" value="Mannan-1_6-alpha_mannosidase"/>
</dbReference>
<dbReference type="PANTHER" id="PTHR12145:SF38">
    <property type="entry name" value="MANNAN ENDO-1,6-ALPHA-MANNOSIDASE"/>
    <property type="match status" value="1"/>
</dbReference>
<evidence type="ECO:0000256" key="6">
    <source>
        <dbReference type="ARBA" id="ARBA00022801"/>
    </source>
</evidence>
<dbReference type="EMBL" id="LKCW01000098">
    <property type="protein sequence ID" value="KPM39775.1"/>
    <property type="molecule type" value="Genomic_DNA"/>
</dbReference>
<evidence type="ECO:0000256" key="11">
    <source>
        <dbReference type="SAM" id="MobiDB-lite"/>
    </source>
</evidence>
<dbReference type="Pfam" id="PF03663">
    <property type="entry name" value="Glyco_hydro_76"/>
    <property type="match status" value="1"/>
</dbReference>
<reference evidence="12 13" key="1">
    <citation type="submission" date="2015-09" db="EMBL/GenBank/DDBJ databases">
        <title>Draft genome of a European isolate of the apple canker pathogen Neonectria ditissima.</title>
        <authorList>
            <person name="Gomez-Cortecero A."/>
            <person name="Harrison R.J."/>
            <person name="Armitage A.D."/>
        </authorList>
    </citation>
    <scope>NUCLEOTIDE SEQUENCE [LARGE SCALE GENOMIC DNA]</scope>
    <source>
        <strain evidence="12 13">R09/05</strain>
    </source>
</reference>
<dbReference type="GO" id="GO:0008496">
    <property type="term" value="F:mannan endo-1,6-alpha-mannosidase activity"/>
    <property type="evidence" value="ECO:0007669"/>
    <property type="project" value="UniProtKB-UniRule"/>
</dbReference>
<evidence type="ECO:0000256" key="7">
    <source>
        <dbReference type="ARBA" id="ARBA00023136"/>
    </source>
</evidence>
<evidence type="ECO:0000256" key="8">
    <source>
        <dbReference type="ARBA" id="ARBA00023180"/>
    </source>
</evidence>